<evidence type="ECO:0000256" key="3">
    <source>
        <dbReference type="SAM" id="SignalP"/>
    </source>
</evidence>
<evidence type="ECO:0000256" key="1">
    <source>
        <dbReference type="SAM" id="MobiDB-lite"/>
    </source>
</evidence>
<organism evidence="4">
    <name type="scientific">Timema tahoe</name>
    <dbReference type="NCBI Taxonomy" id="61484"/>
    <lineage>
        <taxon>Eukaryota</taxon>
        <taxon>Metazoa</taxon>
        <taxon>Ecdysozoa</taxon>
        <taxon>Arthropoda</taxon>
        <taxon>Hexapoda</taxon>
        <taxon>Insecta</taxon>
        <taxon>Pterygota</taxon>
        <taxon>Neoptera</taxon>
        <taxon>Polyneoptera</taxon>
        <taxon>Phasmatodea</taxon>
        <taxon>Timematodea</taxon>
        <taxon>Timematoidea</taxon>
        <taxon>Timematidae</taxon>
        <taxon>Timema</taxon>
    </lineage>
</organism>
<dbReference type="Pfam" id="PF10961">
    <property type="entry name" value="SelK_SelG"/>
    <property type="match status" value="1"/>
</dbReference>
<name>A0A7R9IG36_9NEOP</name>
<dbReference type="AlphaFoldDB" id="A0A7R9IG36"/>
<feature type="compositionally biased region" description="Low complexity" evidence="1">
    <location>
        <begin position="550"/>
        <end position="567"/>
    </location>
</feature>
<feature type="signal peptide" evidence="3">
    <location>
        <begin position="1"/>
        <end position="22"/>
    </location>
</feature>
<evidence type="ECO:0000313" key="4">
    <source>
        <dbReference type="EMBL" id="CAD7457614.1"/>
    </source>
</evidence>
<dbReference type="EMBL" id="OE001804">
    <property type="protein sequence ID" value="CAD7457614.1"/>
    <property type="molecule type" value="Genomic_DNA"/>
</dbReference>
<proteinExistence type="predicted"/>
<accession>A0A7R9IG36</accession>
<feature type="chain" id="PRO_5031464009" evidence="3">
    <location>
        <begin position="23"/>
        <end position="656"/>
    </location>
</feature>
<feature type="region of interest" description="Disordered" evidence="1">
    <location>
        <begin position="86"/>
        <end position="107"/>
    </location>
</feature>
<evidence type="ECO:0000256" key="2">
    <source>
        <dbReference type="SAM" id="Phobius"/>
    </source>
</evidence>
<keyword evidence="2" id="KW-0812">Transmembrane</keyword>
<keyword evidence="3" id="KW-0732">Signal</keyword>
<feature type="region of interest" description="Disordered" evidence="1">
    <location>
        <begin position="327"/>
        <end position="349"/>
    </location>
</feature>
<sequence>MLQTITLLVQLCTIHLKCPLNAQGIRDKTEPYQFLLNNVAEFRSLESLPVKLNFGGDVSADELVQNRDEWHESYYVKFSNLKSERAKERGNTSGSCTFGKKRPRPSNDNAIGPPYLASCLSLIGLANNLLSVLKDEAFVSFIRLLDLTHCKSRINRPHGVVVSAPGYEPRGPGFEFQLVLRSCNNGLSYVNMHIPVMGEQPVPDPEFILGQTDCGAVKLCPELGRLNLEEVNPHLRGGRVENHLGKTTPSSPDRDSNLDLPVLGGLAQHDWRVSQLRHQGGNIEEAQPWGIAKVVGFFMALFNFIVMFFKTLLFSPNMHRKGNQYTTDYRTPGQGPPPPPRKRFGGFGSGGTAPSCPGGGCGVENKLSIPVVASLRELSSRFTGPLVMGRSRFEFQLGLHCAEICSLLTGSLAPGTTCILVIPHWVTRTWYNLHIGHSSLGHLHLVQPTYWSFLTGSLAPCTTYILVIPHWVTCTWSTLHVVHSSLGHLHLVHSARCSFLTGSLAPGPNHTQQSLDDAVVVPVTGRRPSAPPSPLHQPPEAAKHMAAPKTADTVPAPTSTTTTPKRASLGPHDHKVSSDGGTAHIGCHDAARVAESTFDRNGALLGAMARCGGRQSAGAAKVGVQTLVVIGGHLQGQTCYQEQLVEQVIHFHVALR</sequence>
<gene>
    <name evidence="4" type="ORF">TTEB3V08_LOCUS5606</name>
</gene>
<keyword evidence="2" id="KW-1133">Transmembrane helix</keyword>
<feature type="region of interest" description="Disordered" evidence="1">
    <location>
        <begin position="523"/>
        <end position="581"/>
    </location>
</feature>
<feature type="transmembrane region" description="Helical" evidence="2">
    <location>
        <begin position="294"/>
        <end position="313"/>
    </location>
</feature>
<keyword evidence="2" id="KW-0472">Membrane</keyword>
<protein>
    <submittedName>
        <fullName evidence="4">Uncharacterized protein</fullName>
    </submittedName>
</protein>
<dbReference type="InterPro" id="IPR024491">
    <property type="entry name" value="Se_SelK/SelG"/>
</dbReference>
<reference evidence="4" key="1">
    <citation type="submission" date="2020-11" db="EMBL/GenBank/DDBJ databases">
        <authorList>
            <person name="Tran Van P."/>
        </authorList>
    </citation>
    <scope>NUCLEOTIDE SEQUENCE</scope>
</reference>